<dbReference type="EC" id="2.8.1.4" evidence="11"/>
<comment type="catalytic activity">
    <reaction evidence="11">
        <text>[ThiS sulfur-carrier protein]-C-terminal Gly-Gly-AMP + S-sulfanyl-L-cysteinyl-[cysteine desulfurase] + AH2 = [ThiS sulfur-carrier protein]-C-terminal-Gly-aminoethanethioate + L-cysteinyl-[cysteine desulfurase] + A + AMP + 2 H(+)</text>
        <dbReference type="Rhea" id="RHEA:43340"/>
        <dbReference type="Rhea" id="RHEA-COMP:12157"/>
        <dbReference type="Rhea" id="RHEA-COMP:12158"/>
        <dbReference type="Rhea" id="RHEA-COMP:12910"/>
        <dbReference type="Rhea" id="RHEA-COMP:19908"/>
        <dbReference type="ChEBI" id="CHEBI:13193"/>
        <dbReference type="ChEBI" id="CHEBI:15378"/>
        <dbReference type="ChEBI" id="CHEBI:17499"/>
        <dbReference type="ChEBI" id="CHEBI:29950"/>
        <dbReference type="ChEBI" id="CHEBI:61963"/>
        <dbReference type="ChEBI" id="CHEBI:90618"/>
        <dbReference type="ChEBI" id="CHEBI:232372"/>
        <dbReference type="ChEBI" id="CHEBI:456215"/>
    </reaction>
</comment>
<evidence type="ECO:0000313" key="14">
    <source>
        <dbReference type="EMBL" id="CAA6830586.1"/>
    </source>
</evidence>
<evidence type="ECO:0000256" key="9">
    <source>
        <dbReference type="ARBA" id="ARBA00023157"/>
    </source>
</evidence>
<dbReference type="InterPro" id="IPR014729">
    <property type="entry name" value="Rossmann-like_a/b/a_fold"/>
</dbReference>
<dbReference type="PROSITE" id="PS51165">
    <property type="entry name" value="THUMP"/>
    <property type="match status" value="1"/>
</dbReference>
<dbReference type="UniPathway" id="UPA00060"/>
<dbReference type="NCBIfam" id="TIGR04271">
    <property type="entry name" value="ThiI_C_thiazole"/>
    <property type="match status" value="1"/>
</dbReference>
<dbReference type="InterPro" id="IPR026340">
    <property type="entry name" value="THII_Thiazole_biosynth_dom"/>
</dbReference>
<comment type="pathway">
    <text evidence="11">Cofactor biosynthesis; thiamine diphosphate biosynthesis.</text>
</comment>
<keyword evidence="6 11" id="KW-0067">ATP-binding</keyword>
<dbReference type="GO" id="GO:0009229">
    <property type="term" value="P:thiamine diphosphate biosynthetic process"/>
    <property type="evidence" value="ECO:0007669"/>
    <property type="project" value="UniProtKB-UniRule"/>
</dbReference>
<comment type="subcellular location">
    <subcellularLocation>
        <location evidence="1 11">Cytoplasm</location>
    </subcellularLocation>
</comment>
<feature type="active site" description="Cysteine persulfide intermediate" evidence="11">
    <location>
        <position position="449"/>
    </location>
</feature>
<dbReference type="Pfam" id="PF22025">
    <property type="entry name" value="ThiI_fer"/>
    <property type="match status" value="1"/>
</dbReference>
<dbReference type="Gene3D" id="3.40.50.620">
    <property type="entry name" value="HUPs"/>
    <property type="match status" value="1"/>
</dbReference>
<evidence type="ECO:0000256" key="2">
    <source>
        <dbReference type="ARBA" id="ARBA00022490"/>
    </source>
</evidence>
<dbReference type="InterPro" id="IPR050102">
    <property type="entry name" value="tRNA_sulfurtransferase_ThiI"/>
</dbReference>
<dbReference type="SUPFAM" id="SSF52821">
    <property type="entry name" value="Rhodanese/Cell cycle control phosphatase"/>
    <property type="match status" value="1"/>
</dbReference>
<feature type="binding site" evidence="11">
    <location>
        <begin position="185"/>
        <end position="186"/>
    </location>
    <ligand>
        <name>ATP</name>
        <dbReference type="ChEBI" id="CHEBI:30616"/>
    </ligand>
</feature>
<dbReference type="InterPro" id="IPR049962">
    <property type="entry name" value="THUMP_ThiI"/>
</dbReference>
<dbReference type="AlphaFoldDB" id="A0A6S6UBD9"/>
<keyword evidence="8 11" id="KW-0784">Thiamine biosynthesis</keyword>
<dbReference type="InterPro" id="IPR036873">
    <property type="entry name" value="Rhodanese-like_dom_sf"/>
</dbReference>
<comment type="function">
    <text evidence="11">Catalyzes the ATP-dependent transfer of a sulfur to tRNA to produce 4-thiouridine in position 8 of tRNAs, which functions as a near-UV photosensor. Also catalyzes the transfer of sulfur to the sulfur carrier protein ThiS, forming ThiS-thiocarboxylate. This is a step in the synthesis of thiazole, in the thiamine biosynthesis pathway. The sulfur is donated as persulfide by IscS.</text>
</comment>
<dbReference type="CDD" id="cd00158">
    <property type="entry name" value="RHOD"/>
    <property type="match status" value="1"/>
</dbReference>
<dbReference type="PANTHER" id="PTHR43209">
    <property type="entry name" value="TRNA SULFURTRANSFERASE"/>
    <property type="match status" value="1"/>
</dbReference>
<dbReference type="InterPro" id="IPR001763">
    <property type="entry name" value="Rhodanese-like_dom"/>
</dbReference>
<dbReference type="InterPro" id="IPR004114">
    <property type="entry name" value="THUMP_dom"/>
</dbReference>
<evidence type="ECO:0000259" key="13">
    <source>
        <dbReference type="PROSITE" id="PS51165"/>
    </source>
</evidence>
<dbReference type="SUPFAM" id="SSF143437">
    <property type="entry name" value="THUMP domain-like"/>
    <property type="match status" value="1"/>
</dbReference>
<evidence type="ECO:0000256" key="3">
    <source>
        <dbReference type="ARBA" id="ARBA00022555"/>
    </source>
</evidence>
<dbReference type="Gene3D" id="3.40.250.10">
    <property type="entry name" value="Rhodanese-like domain"/>
    <property type="match status" value="1"/>
</dbReference>
<dbReference type="GO" id="GO:0005829">
    <property type="term" value="C:cytosol"/>
    <property type="evidence" value="ECO:0007669"/>
    <property type="project" value="TreeGrafter"/>
</dbReference>
<name>A0A6S6UBD9_9GAMM</name>
<evidence type="ECO:0000256" key="6">
    <source>
        <dbReference type="ARBA" id="ARBA00022840"/>
    </source>
</evidence>
<evidence type="ECO:0000256" key="8">
    <source>
        <dbReference type="ARBA" id="ARBA00022977"/>
    </source>
</evidence>
<comment type="similarity">
    <text evidence="11">Belongs to the ThiI family.</text>
</comment>
<evidence type="ECO:0000256" key="5">
    <source>
        <dbReference type="ARBA" id="ARBA00022741"/>
    </source>
</evidence>
<feature type="binding site" evidence="11">
    <location>
        <position position="267"/>
    </location>
    <ligand>
        <name>ATP</name>
        <dbReference type="ChEBI" id="CHEBI:30616"/>
    </ligand>
</feature>
<gene>
    <name evidence="11" type="primary">thiI</name>
    <name evidence="14" type="ORF">HELGO_WM25983</name>
</gene>
<dbReference type="GO" id="GO:0004810">
    <property type="term" value="F:CCA tRNA nucleotidyltransferase activity"/>
    <property type="evidence" value="ECO:0007669"/>
    <property type="project" value="InterPro"/>
</dbReference>
<evidence type="ECO:0000256" key="4">
    <source>
        <dbReference type="ARBA" id="ARBA00022679"/>
    </source>
</evidence>
<dbReference type="GO" id="GO:0002937">
    <property type="term" value="P:tRNA 4-thiouridine biosynthesis"/>
    <property type="evidence" value="ECO:0007669"/>
    <property type="project" value="TreeGrafter"/>
</dbReference>
<dbReference type="GO" id="GO:0000049">
    <property type="term" value="F:tRNA binding"/>
    <property type="evidence" value="ECO:0007669"/>
    <property type="project" value="UniProtKB-UniRule"/>
</dbReference>
<keyword evidence="2 11" id="KW-0963">Cytoplasm</keyword>
<evidence type="ECO:0000259" key="12">
    <source>
        <dbReference type="PROSITE" id="PS50206"/>
    </source>
</evidence>
<evidence type="ECO:0000256" key="7">
    <source>
        <dbReference type="ARBA" id="ARBA00022884"/>
    </source>
</evidence>
<keyword evidence="10" id="KW-0676">Redox-active center</keyword>
<keyword evidence="3 11" id="KW-0820">tRNA-binding</keyword>
<dbReference type="PANTHER" id="PTHR43209:SF1">
    <property type="entry name" value="TRNA SULFURTRANSFERASE"/>
    <property type="match status" value="1"/>
</dbReference>
<dbReference type="SUPFAM" id="SSF52402">
    <property type="entry name" value="Adenine nucleotide alpha hydrolases-like"/>
    <property type="match status" value="1"/>
</dbReference>
<feature type="domain" description="Rhodanese" evidence="12">
    <location>
        <begin position="425"/>
        <end position="473"/>
    </location>
</feature>
<dbReference type="InterPro" id="IPR054173">
    <property type="entry name" value="ThiI_fer"/>
</dbReference>
<dbReference type="Gene3D" id="3.30.2130.30">
    <property type="match status" value="1"/>
</dbReference>
<dbReference type="GO" id="GO:0052837">
    <property type="term" value="P:thiazole biosynthetic process"/>
    <property type="evidence" value="ECO:0007669"/>
    <property type="project" value="InterPro"/>
</dbReference>
<dbReference type="HAMAP" id="MF_00021">
    <property type="entry name" value="ThiI"/>
    <property type="match status" value="1"/>
</dbReference>
<evidence type="ECO:0000256" key="1">
    <source>
        <dbReference type="ARBA" id="ARBA00004496"/>
    </source>
</evidence>
<keyword evidence="4 11" id="KW-0808">Transferase</keyword>
<dbReference type="CDD" id="cd11716">
    <property type="entry name" value="THUMP_ThiI"/>
    <property type="match status" value="1"/>
</dbReference>
<dbReference type="Pfam" id="PF00581">
    <property type="entry name" value="Rhodanese"/>
    <property type="match status" value="1"/>
</dbReference>
<dbReference type="EMBL" id="CACVAT010000603">
    <property type="protein sequence ID" value="CAA6830586.1"/>
    <property type="molecule type" value="Genomic_DNA"/>
</dbReference>
<proteinExistence type="inferred from homology"/>
<feature type="binding site" evidence="11">
    <location>
        <position position="289"/>
    </location>
    <ligand>
        <name>ATP</name>
        <dbReference type="ChEBI" id="CHEBI:30616"/>
    </ligand>
</feature>
<dbReference type="SMART" id="SM00981">
    <property type="entry name" value="THUMP"/>
    <property type="match status" value="1"/>
</dbReference>
<dbReference type="NCBIfam" id="TIGR00342">
    <property type="entry name" value="tRNA uracil 4-sulfurtransferase ThiI"/>
    <property type="match status" value="1"/>
</dbReference>
<dbReference type="InterPro" id="IPR020536">
    <property type="entry name" value="ThiI_AANH"/>
</dbReference>
<keyword evidence="5 11" id="KW-0547">Nucleotide-binding</keyword>
<dbReference type="InterPro" id="IPR049961">
    <property type="entry name" value="ThiI_N"/>
</dbReference>
<dbReference type="PROSITE" id="PS50206">
    <property type="entry name" value="RHODANESE_3"/>
    <property type="match status" value="1"/>
</dbReference>
<organism evidence="14">
    <name type="scientific">uncultured Thiotrichaceae bacterium</name>
    <dbReference type="NCBI Taxonomy" id="298394"/>
    <lineage>
        <taxon>Bacteria</taxon>
        <taxon>Pseudomonadati</taxon>
        <taxon>Pseudomonadota</taxon>
        <taxon>Gammaproteobacteria</taxon>
        <taxon>Thiotrichales</taxon>
        <taxon>Thiotrichaceae</taxon>
        <taxon>environmental samples</taxon>
    </lineage>
</organism>
<evidence type="ECO:0000256" key="10">
    <source>
        <dbReference type="ARBA" id="ARBA00023284"/>
    </source>
</evidence>
<feature type="binding site" evidence="11">
    <location>
        <position position="298"/>
    </location>
    <ligand>
        <name>ATP</name>
        <dbReference type="ChEBI" id="CHEBI:30616"/>
    </ligand>
</feature>
<sequence>MRFIVKISSESFIKSRSVRTWHMKQLSRNITKVLGAIDEKVQVRSLWDRMEIDCAEENVKACQQRLLDIPGISTILTVEGAELPEENPIGFLSEKAIGYYAKSINGKSFVVRCRRTGNHDFQSVDVNRQVGSALVLNSTDSHVKMKGADVTVAIEILNNKAYFVLDRQTGLRGYPLGTQGTVLSLISGGFDSSVASYLMMKRGCRANFLFFNLGGPAHSLGAQQAALYLWQKFGSSHGSRFYSVSLDSFVAGLMQLPHTTYNGVLLKRAMLRVAEDISSRINIEALVTGESVAQVSSQTLANLSVIDRATDQLVVRPLITMDKEDIIEIAEQIGSAVFAKNMVEYCGVISKKPTVSAAFPKLEEIESAMGDDWFTDAIDSISNIAVADIINNANTNPQVELLPTVEDQTVIDIRATEKPLEQADLHIPFHQLNQKFPVLPQDKEYLLYCDKGVMSQLHAAYLHEQGFNNVKVYRPAR</sequence>
<reference evidence="14" key="1">
    <citation type="submission" date="2020-01" db="EMBL/GenBank/DDBJ databases">
        <authorList>
            <person name="Meier V. D."/>
            <person name="Meier V D."/>
        </authorList>
    </citation>
    <scope>NUCLEOTIDE SEQUENCE</scope>
    <source>
        <strain evidence="14">HLG_WM_MAG_09</strain>
    </source>
</reference>
<evidence type="ECO:0000256" key="11">
    <source>
        <dbReference type="HAMAP-Rule" id="MF_00021"/>
    </source>
</evidence>
<dbReference type="GO" id="GO:0140741">
    <property type="term" value="F:tRNA-uracil-4 sulfurtransferase activity"/>
    <property type="evidence" value="ECO:0007669"/>
    <property type="project" value="UniProtKB-EC"/>
</dbReference>
<dbReference type="InterPro" id="IPR003720">
    <property type="entry name" value="tRNA_STrfase"/>
</dbReference>
<comment type="catalytic activity">
    <reaction evidence="11">
        <text>[ThiI sulfur-carrier protein]-S-sulfanyl-L-cysteine + a uridine in tRNA + 2 reduced [2Fe-2S]-[ferredoxin] + ATP + H(+) = [ThiI sulfur-carrier protein]-L-cysteine + a 4-thiouridine in tRNA + 2 oxidized [2Fe-2S]-[ferredoxin] + AMP + diphosphate</text>
        <dbReference type="Rhea" id="RHEA:24176"/>
        <dbReference type="Rhea" id="RHEA-COMP:10000"/>
        <dbReference type="Rhea" id="RHEA-COMP:10001"/>
        <dbReference type="Rhea" id="RHEA-COMP:13337"/>
        <dbReference type="Rhea" id="RHEA-COMP:13338"/>
        <dbReference type="Rhea" id="RHEA-COMP:13339"/>
        <dbReference type="Rhea" id="RHEA-COMP:13340"/>
        <dbReference type="ChEBI" id="CHEBI:15378"/>
        <dbReference type="ChEBI" id="CHEBI:29950"/>
        <dbReference type="ChEBI" id="CHEBI:30616"/>
        <dbReference type="ChEBI" id="CHEBI:33019"/>
        <dbReference type="ChEBI" id="CHEBI:33737"/>
        <dbReference type="ChEBI" id="CHEBI:33738"/>
        <dbReference type="ChEBI" id="CHEBI:61963"/>
        <dbReference type="ChEBI" id="CHEBI:65315"/>
        <dbReference type="ChEBI" id="CHEBI:136798"/>
        <dbReference type="ChEBI" id="CHEBI:456215"/>
        <dbReference type="EC" id="2.8.1.4"/>
    </reaction>
</comment>
<protein>
    <recommendedName>
        <fullName evidence="11">tRNA sulfurtransferase</fullName>
        <ecNumber evidence="11">2.8.1.4</ecNumber>
    </recommendedName>
    <alternativeName>
        <fullName evidence="11">Sulfur carrier protein ThiS sulfurtransferase</fullName>
    </alternativeName>
    <alternativeName>
        <fullName evidence="11">Thiamine biosynthesis protein ThiI</fullName>
    </alternativeName>
    <alternativeName>
        <fullName evidence="11">tRNA 4-thiouridine synthase</fullName>
    </alternativeName>
</protein>
<feature type="domain" description="THUMP" evidence="13">
    <location>
        <begin position="60"/>
        <end position="167"/>
    </location>
</feature>
<comment type="caution">
    <text evidence="11">Lacks conserved residue(s) required for the propagation of feature annotation.</text>
</comment>
<dbReference type="Pfam" id="PF02568">
    <property type="entry name" value="ThiI"/>
    <property type="match status" value="1"/>
</dbReference>
<keyword evidence="9" id="KW-1015">Disulfide bond</keyword>
<accession>A0A6S6UBD9</accession>
<dbReference type="Pfam" id="PF02926">
    <property type="entry name" value="THUMP"/>
    <property type="match status" value="1"/>
</dbReference>
<keyword evidence="7 11" id="KW-0694">RNA-binding</keyword>
<dbReference type="GO" id="GO:0005524">
    <property type="term" value="F:ATP binding"/>
    <property type="evidence" value="ECO:0007669"/>
    <property type="project" value="UniProtKB-UniRule"/>
</dbReference>
<dbReference type="GO" id="GO:0009228">
    <property type="term" value="P:thiamine biosynthetic process"/>
    <property type="evidence" value="ECO:0007669"/>
    <property type="project" value="UniProtKB-KW"/>
</dbReference>